<comment type="cofactor">
    <cofactor evidence="6">
        <name>Cu cation</name>
        <dbReference type="ChEBI" id="CHEBI:23378"/>
    </cofactor>
    <text evidence="6">Binds 1 copper ion per subunit.</text>
</comment>
<evidence type="ECO:0000256" key="5">
    <source>
        <dbReference type="ARBA" id="ARBA00049204"/>
    </source>
</evidence>
<dbReference type="SUPFAM" id="SSF49329">
    <property type="entry name" value="Cu,Zn superoxide dismutase-like"/>
    <property type="match status" value="1"/>
</dbReference>
<keyword evidence="1 6" id="KW-0479">Metal-binding</keyword>
<evidence type="ECO:0000256" key="1">
    <source>
        <dbReference type="ARBA" id="ARBA00022723"/>
    </source>
</evidence>
<dbReference type="Pfam" id="PF00080">
    <property type="entry name" value="Sod_Cu"/>
    <property type="match status" value="1"/>
</dbReference>
<comment type="catalytic activity">
    <reaction evidence="5 6">
        <text>2 superoxide + 2 H(+) = H2O2 + O2</text>
        <dbReference type="Rhea" id="RHEA:20696"/>
        <dbReference type="ChEBI" id="CHEBI:15378"/>
        <dbReference type="ChEBI" id="CHEBI:15379"/>
        <dbReference type="ChEBI" id="CHEBI:16240"/>
        <dbReference type="ChEBI" id="CHEBI:18421"/>
        <dbReference type="EC" id="1.15.1.1"/>
    </reaction>
</comment>
<keyword evidence="3" id="KW-0049">Antioxidant</keyword>
<keyword evidence="4 6" id="KW-0560">Oxidoreductase</keyword>
<dbReference type="InterPro" id="IPR024134">
    <property type="entry name" value="SOD_Cu/Zn_/chaperone"/>
</dbReference>
<feature type="signal peptide" evidence="7">
    <location>
        <begin position="1"/>
        <end position="21"/>
    </location>
</feature>
<organism evidence="9">
    <name type="scientific">Antheraea pernyi</name>
    <name type="common">Chinese oak silk moth</name>
    <name type="synonym">Bombyx pernyi</name>
    <dbReference type="NCBI Taxonomy" id="7119"/>
    <lineage>
        <taxon>Eukaryota</taxon>
        <taxon>Metazoa</taxon>
        <taxon>Ecdysozoa</taxon>
        <taxon>Arthropoda</taxon>
        <taxon>Hexapoda</taxon>
        <taxon>Insecta</taxon>
        <taxon>Pterygota</taxon>
        <taxon>Neoptera</taxon>
        <taxon>Endopterygota</taxon>
        <taxon>Lepidoptera</taxon>
        <taxon>Glossata</taxon>
        <taxon>Ditrysia</taxon>
        <taxon>Bombycoidea</taxon>
        <taxon>Saturniidae</taxon>
        <taxon>Saturniinae</taxon>
        <taxon>Saturniini</taxon>
        <taxon>Antheraea</taxon>
    </lineage>
</organism>
<keyword evidence="6" id="KW-0186">Copper</keyword>
<dbReference type="Gene3D" id="2.60.40.200">
    <property type="entry name" value="Superoxide dismutase, copper/zinc binding domain"/>
    <property type="match status" value="1"/>
</dbReference>
<comment type="function">
    <text evidence="6">Destroys radicals which are normally produced within the cells and which are toxic to biological systems.</text>
</comment>
<protein>
    <recommendedName>
        <fullName evidence="6">Superoxide dismutase [Cu-Zn]</fullName>
        <ecNumber evidence="6">1.15.1.1</ecNumber>
    </recommendedName>
</protein>
<keyword evidence="7" id="KW-0732">Signal</keyword>
<dbReference type="AlphaFoldDB" id="H9BE65"/>
<name>H9BE65_ANTPE</name>
<evidence type="ECO:0000256" key="3">
    <source>
        <dbReference type="ARBA" id="ARBA00022862"/>
    </source>
</evidence>
<accession>H9BE65</accession>
<dbReference type="PROSITE" id="PS00332">
    <property type="entry name" value="SOD_CU_ZN_2"/>
    <property type="match status" value="1"/>
</dbReference>
<evidence type="ECO:0000256" key="6">
    <source>
        <dbReference type="RuleBase" id="RU000393"/>
    </source>
</evidence>
<dbReference type="GO" id="GO:0005507">
    <property type="term" value="F:copper ion binding"/>
    <property type="evidence" value="ECO:0007669"/>
    <property type="project" value="InterPro"/>
</dbReference>
<dbReference type="InterPro" id="IPR001424">
    <property type="entry name" value="SOD_Cu_Zn_dom"/>
</dbReference>
<dbReference type="EC" id="1.15.1.1" evidence="6"/>
<dbReference type="PRINTS" id="PR00068">
    <property type="entry name" value="CUZNDISMTASE"/>
</dbReference>
<feature type="chain" id="PRO_5003618597" description="Superoxide dismutase [Cu-Zn]" evidence="7">
    <location>
        <begin position="22"/>
        <end position="202"/>
    </location>
</feature>
<evidence type="ECO:0000259" key="8">
    <source>
        <dbReference type="Pfam" id="PF00080"/>
    </source>
</evidence>
<dbReference type="PROSITE" id="PS00087">
    <property type="entry name" value="SOD_CU_ZN_1"/>
    <property type="match status" value="1"/>
</dbReference>
<keyword evidence="2 6" id="KW-0862">Zinc</keyword>
<dbReference type="InterPro" id="IPR036423">
    <property type="entry name" value="SOD-like_Cu/Zn_dom_sf"/>
</dbReference>
<feature type="domain" description="Superoxide dismutase copper/zinc binding" evidence="8">
    <location>
        <begin position="36"/>
        <end position="169"/>
    </location>
</feature>
<evidence type="ECO:0000256" key="4">
    <source>
        <dbReference type="ARBA" id="ARBA00023002"/>
    </source>
</evidence>
<dbReference type="CDD" id="cd00305">
    <property type="entry name" value="Cu-Zn_Superoxide_Dismutase"/>
    <property type="match status" value="1"/>
</dbReference>
<dbReference type="GO" id="GO:0004784">
    <property type="term" value="F:superoxide dismutase activity"/>
    <property type="evidence" value="ECO:0007669"/>
    <property type="project" value="UniProtKB-EC"/>
</dbReference>
<reference evidence="9" key="1">
    <citation type="submission" date="2011-11" db="EMBL/GenBank/DDBJ databases">
        <authorList>
            <person name="Li F.J."/>
            <person name="Li W.L."/>
        </authorList>
    </citation>
    <scope>NUCLEOTIDE SEQUENCE</scope>
</reference>
<dbReference type="EMBL" id="JQ003183">
    <property type="protein sequence ID" value="AFC35300.1"/>
    <property type="molecule type" value="mRNA"/>
</dbReference>
<evidence type="ECO:0000256" key="7">
    <source>
        <dbReference type="SAM" id="SignalP"/>
    </source>
</evidence>
<comment type="similarity">
    <text evidence="6">Belongs to the Cu-Zn superoxide dismutase family.</text>
</comment>
<sequence>MSRSHLLWLTLFGVIVNQAVAQNRVAVAHLVSQNISGSIVFTETSNGLQVTGAITGLPAGNYGFHVHELGDTSTCDASGAHFNPEVTNHGGREHNVRHVGDLGNVVFVGNNTAVATVNFLDTIITLRGRNNILGRTLVLHEQEDDLGQGGHETSLTTGNAGARVACGVIGIRYPAEPWNSATTSLPSLVIYALSAMFVYLSV</sequence>
<proteinExistence type="evidence at transcript level"/>
<dbReference type="InterPro" id="IPR018152">
    <property type="entry name" value="SOD_Cu/Zn_BS"/>
</dbReference>
<evidence type="ECO:0000256" key="2">
    <source>
        <dbReference type="ARBA" id="ARBA00022833"/>
    </source>
</evidence>
<comment type="cofactor">
    <cofactor evidence="6">
        <name>Zn(2+)</name>
        <dbReference type="ChEBI" id="CHEBI:29105"/>
    </cofactor>
    <text evidence="6">Binds 1 zinc ion per subunit.</text>
</comment>
<evidence type="ECO:0000313" key="9">
    <source>
        <dbReference type="EMBL" id="AFC35300.1"/>
    </source>
</evidence>
<dbReference type="PANTHER" id="PTHR10003">
    <property type="entry name" value="SUPEROXIDE DISMUTASE CU-ZN -RELATED"/>
    <property type="match status" value="1"/>
</dbReference>